<dbReference type="Pfam" id="PF00905">
    <property type="entry name" value="Transpeptidase"/>
    <property type="match status" value="1"/>
</dbReference>
<comment type="catalytic activity">
    <reaction evidence="12">
        <text>Preferential cleavage: (Ac)2-L-Lys-D-Ala-|-D-Ala. Also transpeptidation of peptidyl-alanyl moieties that are N-acyl substituents of D-alanine.</text>
        <dbReference type="EC" id="3.4.16.4"/>
    </reaction>
</comment>
<dbReference type="GO" id="GO:0009002">
    <property type="term" value="F:serine-type D-Ala-D-Ala carboxypeptidase activity"/>
    <property type="evidence" value="ECO:0007669"/>
    <property type="project" value="UniProtKB-EC"/>
</dbReference>
<dbReference type="Gene3D" id="2.60.40.10">
    <property type="entry name" value="Immunoglobulins"/>
    <property type="match status" value="1"/>
</dbReference>
<evidence type="ECO:0000313" key="17">
    <source>
        <dbReference type="Proteomes" id="UP000199225"/>
    </source>
</evidence>
<evidence type="ECO:0000256" key="1">
    <source>
        <dbReference type="ARBA" id="ARBA00007090"/>
    </source>
</evidence>
<dbReference type="PROSITE" id="PS50853">
    <property type="entry name" value="FN3"/>
    <property type="match status" value="1"/>
</dbReference>
<keyword evidence="9" id="KW-0573">Peptidoglycan synthesis</keyword>
<dbReference type="InterPro" id="IPR001264">
    <property type="entry name" value="Glyco_trans_51"/>
</dbReference>
<dbReference type="RefSeq" id="WP_093191314.1">
    <property type="nucleotide sequence ID" value="NZ_FNEV01000001.1"/>
</dbReference>
<dbReference type="SUPFAM" id="SSF49265">
    <property type="entry name" value="Fibronectin type III"/>
    <property type="match status" value="1"/>
</dbReference>
<dbReference type="GO" id="GO:0008658">
    <property type="term" value="F:penicillin binding"/>
    <property type="evidence" value="ECO:0007669"/>
    <property type="project" value="InterPro"/>
</dbReference>
<proteinExistence type="inferred from homology"/>
<dbReference type="NCBIfam" id="TIGR02074">
    <property type="entry name" value="PBP_1a_fam"/>
    <property type="match status" value="1"/>
</dbReference>
<name>A0A1G8Q241_9BACI</name>
<evidence type="ECO:0000256" key="7">
    <source>
        <dbReference type="ARBA" id="ARBA00022801"/>
    </source>
</evidence>
<dbReference type="GO" id="GO:0030288">
    <property type="term" value="C:outer membrane-bounded periplasmic space"/>
    <property type="evidence" value="ECO:0007669"/>
    <property type="project" value="TreeGrafter"/>
</dbReference>
<dbReference type="GO" id="GO:0008360">
    <property type="term" value="P:regulation of cell shape"/>
    <property type="evidence" value="ECO:0007669"/>
    <property type="project" value="UniProtKB-KW"/>
</dbReference>
<feature type="region of interest" description="Disordered" evidence="14">
    <location>
        <begin position="738"/>
        <end position="857"/>
    </location>
</feature>
<dbReference type="STRING" id="86666.SAMN04490247_0350"/>
<sequence>MSKEYNSRTERRKADSQKGKKKKSKKTPSKMKKIITILLMTGLLVFLGVTGLFAYYISNAPELSAEDLKEPFSSKLYTMNDEFFADLAGTERRTKVSYNDLPQVYVDSVLATEDVRFFEHTGIDPRRIVAAVWANITEGFGAEGASTITQQVIKQSVLSSEKTIERKVQEQYLAFKLDREYSKEEIFEMYVNKIYFGQGAYGVAEAAETYFNKEDLSELTLAESALLAGLPQRPSGYDPYENPELAKDRMNTVLHLMVDHGKISEQEAEEARQTEISSMLEERTEETKQYQAFIDQVRKEVKNKMGDVDIYKDGLKIYTTLDPEAQELTEQALAGEGPISWPDDQLQTAVAVTDTQTGAIRAIGGGRDYVSGGLNYASDDPRQAGSTMKPITAYGPAIEYERWSTYHQLQDEPIDINGYSPGNWNNTHLGWMSMRDALANSINIPAVKTLNEIGTDRAGEFANNLGITFGEDGMVLSDALGVQEVTPIQMAGAFAAFGNEGVYNEPYTVRKVESPDRGTVDLTPEPVSAMKDYTAYMVTSMLESVVSYGTGTAAKVPGLPMAGKTGTTDEDVDSWFNGYSTNYSISVWTGNQDRSSIQSGKNIPKEMFRHLMGELSADVETADFERPSSAVWVDVEEGSRPAKLPSAYTPSSQIVTELFHADNQPSNVSSQYQRMDPVTNLTANYNEASNTISVEWSYPENTEFIVSANGSTLSTTEQTSLEINNPQAGQTYDISVIASGSDGASDSEARSVSVEIPGDDSSEEEENEEDSEDNNEDDENNNDNDQGNNQNDNDSNENDNQDNNSNGDNSGDNNTGDNNNNDDQQNDDGNNQDNSGGTSDDGSGEETNDSSSEDSEE</sequence>
<dbReference type="InterPro" id="IPR050396">
    <property type="entry name" value="Glycosyltr_51/Transpeptidase"/>
</dbReference>
<evidence type="ECO:0000313" key="16">
    <source>
        <dbReference type="EMBL" id="SDI98792.1"/>
    </source>
</evidence>
<keyword evidence="6" id="KW-0808">Transferase</keyword>
<dbReference type="GO" id="GO:0006508">
    <property type="term" value="P:proteolysis"/>
    <property type="evidence" value="ECO:0007669"/>
    <property type="project" value="UniProtKB-KW"/>
</dbReference>
<keyword evidence="7" id="KW-0378">Hydrolase</keyword>
<evidence type="ECO:0000256" key="11">
    <source>
        <dbReference type="ARBA" id="ARBA00023316"/>
    </source>
</evidence>
<dbReference type="InterPro" id="IPR003961">
    <property type="entry name" value="FN3_dom"/>
</dbReference>
<feature type="region of interest" description="Disordered" evidence="14">
    <location>
        <begin position="1"/>
        <end position="28"/>
    </location>
</feature>
<dbReference type="Proteomes" id="UP000199225">
    <property type="component" value="Unassembled WGS sequence"/>
</dbReference>
<keyword evidence="11" id="KW-0961">Cell wall biogenesis/degradation</keyword>
<keyword evidence="4" id="KW-0645">Protease</keyword>
<dbReference type="GO" id="GO:0008955">
    <property type="term" value="F:peptidoglycan glycosyltransferase activity"/>
    <property type="evidence" value="ECO:0007669"/>
    <property type="project" value="UniProtKB-EC"/>
</dbReference>
<dbReference type="SUPFAM" id="SSF56601">
    <property type="entry name" value="beta-lactamase/transpeptidase-like"/>
    <property type="match status" value="1"/>
</dbReference>
<evidence type="ECO:0000256" key="9">
    <source>
        <dbReference type="ARBA" id="ARBA00022984"/>
    </source>
</evidence>
<gene>
    <name evidence="16" type="ORF">SAMN04490247_0350</name>
</gene>
<keyword evidence="8" id="KW-0133">Cell shape</keyword>
<evidence type="ECO:0000256" key="14">
    <source>
        <dbReference type="SAM" id="MobiDB-lite"/>
    </source>
</evidence>
<dbReference type="GO" id="GO:0071555">
    <property type="term" value="P:cell wall organization"/>
    <property type="evidence" value="ECO:0007669"/>
    <property type="project" value="UniProtKB-KW"/>
</dbReference>
<feature type="compositionally biased region" description="Low complexity" evidence="14">
    <location>
        <begin position="783"/>
        <end position="793"/>
    </location>
</feature>
<comment type="similarity">
    <text evidence="2">In the N-terminal section; belongs to the glycosyltransferase 51 family.</text>
</comment>
<dbReference type="InterPro" id="IPR023346">
    <property type="entry name" value="Lysozyme-like_dom_sf"/>
</dbReference>
<feature type="compositionally biased region" description="Low complexity" evidence="14">
    <location>
        <begin position="801"/>
        <end position="841"/>
    </location>
</feature>
<protein>
    <submittedName>
        <fullName evidence="16">Penicillin-binding protein 1A</fullName>
    </submittedName>
</protein>
<dbReference type="FunFam" id="1.10.3810.10:FF:000001">
    <property type="entry name" value="Penicillin-binding protein 1A"/>
    <property type="match status" value="1"/>
</dbReference>
<feature type="compositionally biased region" description="Basic residues" evidence="14">
    <location>
        <begin position="19"/>
        <end position="28"/>
    </location>
</feature>
<dbReference type="Gene3D" id="3.40.710.10">
    <property type="entry name" value="DD-peptidase/beta-lactamase superfamily"/>
    <property type="match status" value="1"/>
</dbReference>
<feature type="compositionally biased region" description="Basic and acidic residues" evidence="14">
    <location>
        <begin position="1"/>
        <end position="18"/>
    </location>
</feature>
<dbReference type="InterPro" id="IPR012338">
    <property type="entry name" value="Beta-lactam/transpept-like"/>
</dbReference>
<keyword evidence="17" id="KW-1185">Reference proteome</keyword>
<reference evidence="17" key="1">
    <citation type="submission" date="2016-10" db="EMBL/GenBank/DDBJ databases">
        <authorList>
            <person name="Varghese N."/>
            <person name="Submissions S."/>
        </authorList>
    </citation>
    <scope>NUCLEOTIDE SEQUENCE [LARGE SCALE GENOMIC DNA]</scope>
    <source>
        <strain evidence="17">DSM 4771</strain>
    </source>
</reference>
<dbReference type="InterPro" id="IPR001460">
    <property type="entry name" value="PCN-bd_Tpept"/>
</dbReference>
<dbReference type="InterPro" id="IPR013783">
    <property type="entry name" value="Ig-like_fold"/>
</dbReference>
<dbReference type="Gene3D" id="1.10.3810.10">
    <property type="entry name" value="Biosynthetic peptidoglycan transglycosylase-like"/>
    <property type="match status" value="1"/>
</dbReference>
<comment type="similarity">
    <text evidence="1">In the C-terminal section; belongs to the transpeptidase family.</text>
</comment>
<accession>A0A1G8Q241</accession>
<evidence type="ECO:0000259" key="15">
    <source>
        <dbReference type="PROSITE" id="PS50853"/>
    </source>
</evidence>
<dbReference type="InterPro" id="IPR036116">
    <property type="entry name" value="FN3_sf"/>
</dbReference>
<dbReference type="EMBL" id="FNEV01000001">
    <property type="protein sequence ID" value="SDI98792.1"/>
    <property type="molecule type" value="Genomic_DNA"/>
</dbReference>
<evidence type="ECO:0000256" key="3">
    <source>
        <dbReference type="ARBA" id="ARBA00022645"/>
    </source>
</evidence>
<evidence type="ECO:0000256" key="10">
    <source>
        <dbReference type="ARBA" id="ARBA00023268"/>
    </source>
</evidence>
<evidence type="ECO:0000256" key="5">
    <source>
        <dbReference type="ARBA" id="ARBA00022676"/>
    </source>
</evidence>
<keyword evidence="5" id="KW-0328">Glycosyltransferase</keyword>
<evidence type="ECO:0000256" key="4">
    <source>
        <dbReference type="ARBA" id="ARBA00022670"/>
    </source>
</evidence>
<feature type="domain" description="Fibronectin type-III" evidence="15">
    <location>
        <begin position="677"/>
        <end position="759"/>
    </location>
</feature>
<comment type="catalytic activity">
    <reaction evidence="13">
        <text>[GlcNAc-(1-&gt;4)-Mur2Ac(oyl-L-Ala-gamma-D-Glu-L-Lys-D-Ala-D-Ala)](n)-di-trans,octa-cis-undecaprenyl diphosphate + beta-D-GlcNAc-(1-&gt;4)-Mur2Ac(oyl-L-Ala-gamma-D-Glu-L-Lys-D-Ala-D-Ala)-di-trans,octa-cis-undecaprenyl diphosphate = [GlcNAc-(1-&gt;4)-Mur2Ac(oyl-L-Ala-gamma-D-Glu-L-Lys-D-Ala-D-Ala)](n+1)-di-trans,octa-cis-undecaprenyl diphosphate + di-trans,octa-cis-undecaprenyl diphosphate + H(+)</text>
        <dbReference type="Rhea" id="RHEA:23708"/>
        <dbReference type="Rhea" id="RHEA-COMP:9602"/>
        <dbReference type="Rhea" id="RHEA-COMP:9603"/>
        <dbReference type="ChEBI" id="CHEBI:15378"/>
        <dbReference type="ChEBI" id="CHEBI:58405"/>
        <dbReference type="ChEBI" id="CHEBI:60033"/>
        <dbReference type="ChEBI" id="CHEBI:78435"/>
        <dbReference type="EC" id="2.4.99.28"/>
    </reaction>
</comment>
<evidence type="ECO:0000256" key="6">
    <source>
        <dbReference type="ARBA" id="ARBA00022679"/>
    </source>
</evidence>
<keyword evidence="10" id="KW-0511">Multifunctional enzyme</keyword>
<dbReference type="PANTHER" id="PTHR32282">
    <property type="entry name" value="BINDING PROTEIN TRANSPEPTIDASE, PUTATIVE-RELATED"/>
    <property type="match status" value="1"/>
</dbReference>
<evidence type="ECO:0000256" key="8">
    <source>
        <dbReference type="ARBA" id="ARBA00022960"/>
    </source>
</evidence>
<evidence type="ECO:0000256" key="2">
    <source>
        <dbReference type="ARBA" id="ARBA00007739"/>
    </source>
</evidence>
<dbReference type="GO" id="GO:0009252">
    <property type="term" value="P:peptidoglycan biosynthetic process"/>
    <property type="evidence" value="ECO:0007669"/>
    <property type="project" value="UniProtKB-KW"/>
</dbReference>
<dbReference type="OrthoDB" id="9766909at2"/>
<feature type="compositionally biased region" description="Acidic residues" evidence="14">
    <location>
        <begin position="842"/>
        <end position="857"/>
    </location>
</feature>
<evidence type="ECO:0000256" key="13">
    <source>
        <dbReference type="ARBA" id="ARBA00049902"/>
    </source>
</evidence>
<dbReference type="AlphaFoldDB" id="A0A1G8Q241"/>
<feature type="compositionally biased region" description="Acidic residues" evidence="14">
    <location>
        <begin position="757"/>
        <end position="782"/>
    </location>
</feature>
<dbReference type="InterPro" id="IPR036950">
    <property type="entry name" value="PBP_transglycosylase"/>
</dbReference>
<dbReference type="PANTHER" id="PTHR32282:SF29">
    <property type="entry name" value="PENICILLIN-BINDING PROTEIN 1A"/>
    <property type="match status" value="1"/>
</dbReference>
<dbReference type="SUPFAM" id="SSF53955">
    <property type="entry name" value="Lysozyme-like"/>
    <property type="match status" value="1"/>
</dbReference>
<organism evidence="16 17">
    <name type="scientific">Salimicrobium halophilum</name>
    <dbReference type="NCBI Taxonomy" id="86666"/>
    <lineage>
        <taxon>Bacteria</taxon>
        <taxon>Bacillati</taxon>
        <taxon>Bacillota</taxon>
        <taxon>Bacilli</taxon>
        <taxon>Bacillales</taxon>
        <taxon>Bacillaceae</taxon>
        <taxon>Salimicrobium</taxon>
    </lineage>
</organism>
<evidence type="ECO:0000256" key="12">
    <source>
        <dbReference type="ARBA" id="ARBA00034000"/>
    </source>
</evidence>
<dbReference type="Pfam" id="PF00912">
    <property type="entry name" value="Transgly"/>
    <property type="match status" value="1"/>
</dbReference>
<keyword evidence="3" id="KW-0121">Carboxypeptidase</keyword>